<dbReference type="AlphaFoldDB" id="A0A512BDC7"/>
<gene>
    <name evidence="2" type="ORF">SAE01_24590</name>
</gene>
<dbReference type="Proteomes" id="UP000321513">
    <property type="component" value="Unassembled WGS sequence"/>
</dbReference>
<organism evidence="2 3">
    <name type="scientific">Segetibacter aerophilus</name>
    <dbReference type="NCBI Taxonomy" id="670293"/>
    <lineage>
        <taxon>Bacteria</taxon>
        <taxon>Pseudomonadati</taxon>
        <taxon>Bacteroidota</taxon>
        <taxon>Chitinophagia</taxon>
        <taxon>Chitinophagales</taxon>
        <taxon>Chitinophagaceae</taxon>
        <taxon>Segetibacter</taxon>
    </lineage>
</organism>
<keyword evidence="3" id="KW-1185">Reference proteome</keyword>
<accession>A0A512BDC7</accession>
<proteinExistence type="predicted"/>
<sequence>MRKLVILFVITCISNLAISQNAFYNAKELAQLSLDSSIRNTERIVAILVNYLSENEAREFAADPGREKLRNYFKEDPAIIQLIDQLKVPDISCDSILKANLKWEDKSYVKIYQFKKLIDTVMADVVFSQLKLLDTLSKSEKLMNDHRLKIQSWYKGYIDSTRIFTDTESIKPIYIDVQNKLLELKGQKENIKNVFCEQIVIEYKNLPPAKRDGKLKIPEPTGDIHFKEYKIVLKQLNTSAEAIKAENQQASAPGLSMPTQTQMVDAVAIYLANRVKYETAITFLEYIKKALKTDSTLLNLFPETLRLFTTYNSYEMPNFGNVWQQAFAEDFIMIPQRIASFKNTDNYFYRKYKNSPTFNFIREAIELPVLAAQKGNIIDIVELLNERYKDTLPEHLSVFNKFIRLFHLINDEFYSIDRDKFWVSYIDLNKLTPQQFRILSGLLFKKYKDQIFSFLNISQGNWDRVDSAAVNQREFKKWLGDAFYVLNQFQTNQQALNDFVKSGNVPKSNANFWRFLPELYKTLVSDYQDKSIFRKTGPFTVTNRGVETYKELSDVFEALEGKDYSVAFDRTLHILEKLMSETRLKEEKALFAYVQSRYKYKYKKRTEWEAVVNGNQDVVKEASLKFIETVTSFNTYSSSKTHADSVRWYSKYELNRDSFFNSIARGELKKYLSPNITDGSRLDRFVKDNALKITDFNNLAESNNFNTITRTVSFISDVRRAPDSKTLSQVISSYASPPVSYKQKRSSNFSIDLNAFVGIYGGYEGQLKQSAFNLKQYSDFAFSAGVSAPIGVSCSWGYSKPAKNITGNSFLTKKGSFKSLKENNFSITISIIDIGAPVSYRLSKGSAGALPNNVTFGQLISPGLFAQWGIRNTPLCFSAGVQYTPELRTFDAAKQKQETAFSLRAGMFFDLPLMNIIRH</sequence>
<evidence type="ECO:0000313" key="3">
    <source>
        <dbReference type="Proteomes" id="UP000321513"/>
    </source>
</evidence>
<reference evidence="2 3" key="1">
    <citation type="submission" date="2019-07" db="EMBL/GenBank/DDBJ databases">
        <title>Whole genome shotgun sequence of Segetibacter aerophilus NBRC 106135.</title>
        <authorList>
            <person name="Hosoyama A."/>
            <person name="Uohara A."/>
            <person name="Ohji S."/>
            <person name="Ichikawa N."/>
        </authorList>
    </citation>
    <scope>NUCLEOTIDE SEQUENCE [LARGE SCALE GENOMIC DNA]</scope>
    <source>
        <strain evidence="2 3">NBRC 106135</strain>
    </source>
</reference>
<protein>
    <submittedName>
        <fullName evidence="2">Uncharacterized protein</fullName>
    </submittedName>
</protein>
<comment type="caution">
    <text evidence="2">The sequence shown here is derived from an EMBL/GenBank/DDBJ whole genome shotgun (WGS) entry which is preliminary data.</text>
</comment>
<name>A0A512BDC7_9BACT</name>
<feature type="signal peptide" evidence="1">
    <location>
        <begin position="1"/>
        <end position="19"/>
    </location>
</feature>
<feature type="chain" id="PRO_5021943898" evidence="1">
    <location>
        <begin position="20"/>
        <end position="919"/>
    </location>
</feature>
<evidence type="ECO:0000313" key="2">
    <source>
        <dbReference type="EMBL" id="GEO09963.1"/>
    </source>
</evidence>
<dbReference type="EMBL" id="BJYT01000008">
    <property type="protein sequence ID" value="GEO09963.1"/>
    <property type="molecule type" value="Genomic_DNA"/>
</dbReference>
<keyword evidence="1" id="KW-0732">Signal</keyword>
<dbReference type="RefSeq" id="WP_147204074.1">
    <property type="nucleotide sequence ID" value="NZ_BJYT01000008.1"/>
</dbReference>
<evidence type="ECO:0000256" key="1">
    <source>
        <dbReference type="SAM" id="SignalP"/>
    </source>
</evidence>
<dbReference type="OrthoDB" id="1488584at2"/>